<evidence type="ECO:0008006" key="3">
    <source>
        <dbReference type="Google" id="ProtNLM"/>
    </source>
</evidence>
<dbReference type="OrthoDB" id="359531at2157"/>
<name>C7NSI2_HALUD</name>
<dbReference type="HOGENOM" id="CLU_058982_1_0_2"/>
<dbReference type="Proteomes" id="UP000002071">
    <property type="component" value="Chromosome"/>
</dbReference>
<gene>
    <name evidence="1" type="ordered locus">Huta_2937</name>
</gene>
<dbReference type="Pfam" id="PF08843">
    <property type="entry name" value="AbiEii"/>
    <property type="match status" value="1"/>
</dbReference>
<dbReference type="KEGG" id="hut:Huta_2937"/>
<dbReference type="eggNOG" id="arCOG03839">
    <property type="taxonomic scope" value="Archaea"/>
</dbReference>
<dbReference type="GeneID" id="8385246"/>
<protein>
    <recommendedName>
        <fullName evidence="3">Nucleotidyl transferase AbiEii/AbiGii toxin family protein</fullName>
    </recommendedName>
</protein>
<dbReference type="Gene3D" id="3.10.450.620">
    <property type="entry name" value="JHP933, nucleotidyltransferase-like core domain"/>
    <property type="match status" value="1"/>
</dbReference>
<dbReference type="RefSeq" id="WP_015790660.1">
    <property type="nucleotide sequence ID" value="NC_013158.1"/>
</dbReference>
<dbReference type="AlphaFoldDB" id="C7NSI2"/>
<evidence type="ECO:0000313" key="1">
    <source>
        <dbReference type="EMBL" id="ACV13098.1"/>
    </source>
</evidence>
<sequence>MISEAQLRQLARERDVRLGYAEKNYVNSWILWAIYTSQYGDNLLFKGGTALSKLYFPETWRYSEDLDFGVEGEYQGSEVELRDVLEDATRASGIDFEVTKHRELQKEAYPTHYVDIDIQYNAVLGHKNTTSLDVMIDEYVVFDSVNHRHSYEDVPEFELTAYSVEEIFAEKLRALYQRSKARDHYDLYRMITEADVDDSVIRPAFTRKCEHDGLDINLGDGLPGEKRDEIRDGWQNTLPDLVGDLPEVGPVYNVLEDYVDSLASGGSLR</sequence>
<dbReference type="InterPro" id="IPR014942">
    <property type="entry name" value="AbiEii"/>
</dbReference>
<proteinExistence type="predicted"/>
<evidence type="ECO:0000313" key="2">
    <source>
        <dbReference type="Proteomes" id="UP000002071"/>
    </source>
</evidence>
<reference evidence="1 2" key="1">
    <citation type="journal article" date="2009" name="Stand. Genomic Sci.">
        <title>Complete genome sequence of Halorhabdus utahensis type strain (AX-2).</title>
        <authorList>
            <person name="Anderson I."/>
            <person name="Tindall B.J."/>
            <person name="Pomrenke H."/>
            <person name="Goker M."/>
            <person name="Lapidus A."/>
            <person name="Nolan M."/>
            <person name="Copeland A."/>
            <person name="Glavina Del Rio T."/>
            <person name="Chen F."/>
            <person name="Tice H."/>
            <person name="Cheng J.F."/>
            <person name="Lucas S."/>
            <person name="Chertkov O."/>
            <person name="Bruce D."/>
            <person name="Brettin T."/>
            <person name="Detter J.C."/>
            <person name="Han C."/>
            <person name="Goodwin L."/>
            <person name="Land M."/>
            <person name="Hauser L."/>
            <person name="Chang Y.J."/>
            <person name="Jeffries C.D."/>
            <person name="Pitluck S."/>
            <person name="Pati A."/>
            <person name="Mavromatis K."/>
            <person name="Ivanova N."/>
            <person name="Ovchinnikova G."/>
            <person name="Chen A."/>
            <person name="Palaniappan K."/>
            <person name="Chain P."/>
            <person name="Rohde M."/>
            <person name="Bristow J."/>
            <person name="Eisen J.A."/>
            <person name="Markowitz V."/>
            <person name="Hugenholtz P."/>
            <person name="Kyrpides N.C."/>
            <person name="Klenk H.P."/>
        </authorList>
    </citation>
    <scope>NUCLEOTIDE SEQUENCE [LARGE SCALE GENOMIC DNA]</scope>
    <source>
        <strain evidence="2">DSM 12940 / JCM 11049 / AX-2</strain>
    </source>
</reference>
<keyword evidence="2" id="KW-1185">Reference proteome</keyword>
<dbReference type="EMBL" id="CP001687">
    <property type="protein sequence ID" value="ACV13098.1"/>
    <property type="molecule type" value="Genomic_DNA"/>
</dbReference>
<accession>C7NSI2</accession>
<organism evidence="1 2">
    <name type="scientific">Halorhabdus utahensis (strain DSM 12940 / JCM 11049 / AX-2)</name>
    <dbReference type="NCBI Taxonomy" id="519442"/>
    <lineage>
        <taxon>Archaea</taxon>
        <taxon>Methanobacteriati</taxon>
        <taxon>Methanobacteriota</taxon>
        <taxon>Stenosarchaea group</taxon>
        <taxon>Halobacteria</taxon>
        <taxon>Halobacteriales</taxon>
        <taxon>Haloarculaceae</taxon>
        <taxon>Halorhabdus</taxon>
    </lineage>
</organism>
<dbReference type="STRING" id="519442.Huta_2937"/>